<feature type="compositionally biased region" description="Low complexity" evidence="1">
    <location>
        <begin position="316"/>
        <end position="353"/>
    </location>
</feature>
<evidence type="ECO:0008006" key="5">
    <source>
        <dbReference type="Google" id="ProtNLM"/>
    </source>
</evidence>
<name>A0AAD2JNG1_9STRA</name>
<keyword evidence="4" id="KW-1185">Reference proteome</keyword>
<feature type="region of interest" description="Disordered" evidence="1">
    <location>
        <begin position="312"/>
        <end position="425"/>
    </location>
</feature>
<comment type="caution">
    <text evidence="3">The sequence shown here is derived from an EMBL/GenBank/DDBJ whole genome shotgun (WGS) entry which is preliminary data.</text>
</comment>
<dbReference type="EMBL" id="CAKOGP040002236">
    <property type="protein sequence ID" value="CAJ1965906.1"/>
    <property type="molecule type" value="Genomic_DNA"/>
</dbReference>
<sequence>MMTKAHCMGLFLFSNLSLGSAGTSKDVLKSILKERREIQNNNNHDPIPDRTGTSMHQPEARRQLQTAGDLVCNRFVNGRDRATVCQDDATFSYCFVDNPDQCEYIAIDWDLFEQRKEEYTGPVQGDLDLFIAETFFTCACDGYIPNCATSTFSAHSINACREDAANFVSCEVEDGIEKCSGRNDGRSYRCTRSPSSTAGVETITCCTIATELEPQTCVRSVLNFDPNASSSLRSCQVDVDGDACTCSVCGSQPNAISYDCSAVGRDDLVESCPSGGTLSIEEFFLAKLDNPLGYIEPLGPVVTDVPSASPSVNITPMPSAEPSGSASPSLSQRPTTLNTPSPTTSPAPSGSPTTSPPTKAPTMNPSRIPSAAPSVTQVPSSSPTKSAPPTIFPTRSPSITPSLTPSGSPTAPTPGPTATVSSSPTPDFVATCEGIHLQIQVFNEGYGDLECGDYEGNFPGAIYACSVTTSLRNDAVGFDIEPSSNVRQPFHRRCNATAPDGLTLFCLDNVGANFDTFKSETSDVDLGCEASYVFPQYNLLQGVSADTKESDSFDDALAANAYFVEFLGDPTAPSTSSKGLDSAAPSRNAVSVSCVLASSFLVYFLSSFC</sequence>
<protein>
    <recommendedName>
        <fullName evidence="5">Subtilisin</fullName>
    </recommendedName>
</protein>
<evidence type="ECO:0000256" key="1">
    <source>
        <dbReference type="SAM" id="MobiDB-lite"/>
    </source>
</evidence>
<proteinExistence type="predicted"/>
<dbReference type="AlphaFoldDB" id="A0AAD2JNG1"/>
<keyword evidence="2" id="KW-0732">Signal</keyword>
<feature type="compositionally biased region" description="Low complexity" evidence="1">
    <location>
        <begin position="369"/>
        <end position="425"/>
    </location>
</feature>
<feature type="signal peptide" evidence="2">
    <location>
        <begin position="1"/>
        <end position="21"/>
    </location>
</feature>
<organism evidence="3 4">
    <name type="scientific">Cylindrotheca closterium</name>
    <dbReference type="NCBI Taxonomy" id="2856"/>
    <lineage>
        <taxon>Eukaryota</taxon>
        <taxon>Sar</taxon>
        <taxon>Stramenopiles</taxon>
        <taxon>Ochrophyta</taxon>
        <taxon>Bacillariophyta</taxon>
        <taxon>Bacillariophyceae</taxon>
        <taxon>Bacillariophycidae</taxon>
        <taxon>Bacillariales</taxon>
        <taxon>Bacillariaceae</taxon>
        <taxon>Cylindrotheca</taxon>
    </lineage>
</organism>
<gene>
    <name evidence="3" type="ORF">CYCCA115_LOCUS21493</name>
</gene>
<accession>A0AAD2JNG1</accession>
<reference evidence="3" key="1">
    <citation type="submission" date="2023-08" db="EMBL/GenBank/DDBJ databases">
        <authorList>
            <person name="Audoor S."/>
            <person name="Bilcke G."/>
        </authorList>
    </citation>
    <scope>NUCLEOTIDE SEQUENCE</scope>
</reference>
<feature type="chain" id="PRO_5042262893" description="Subtilisin" evidence="2">
    <location>
        <begin position="22"/>
        <end position="609"/>
    </location>
</feature>
<evidence type="ECO:0000256" key="2">
    <source>
        <dbReference type="SAM" id="SignalP"/>
    </source>
</evidence>
<evidence type="ECO:0000313" key="3">
    <source>
        <dbReference type="EMBL" id="CAJ1965906.1"/>
    </source>
</evidence>
<dbReference type="Proteomes" id="UP001295423">
    <property type="component" value="Unassembled WGS sequence"/>
</dbReference>
<evidence type="ECO:0000313" key="4">
    <source>
        <dbReference type="Proteomes" id="UP001295423"/>
    </source>
</evidence>